<dbReference type="GO" id="GO:0006623">
    <property type="term" value="P:protein targeting to vacuole"/>
    <property type="evidence" value="ECO:0007669"/>
    <property type="project" value="TreeGrafter"/>
</dbReference>
<dbReference type="GO" id="GO:0071561">
    <property type="term" value="C:nucleus-vacuole junction"/>
    <property type="evidence" value="ECO:0007669"/>
    <property type="project" value="TreeGrafter"/>
</dbReference>
<sequence length="145" mass="16310">MGNQLVALAPSQIFPVEHYLTGTFEFDLQFEKSMGSTRFMKVAKVKVDEGPAVVKVFVRHDPSLPLEQHLERIEHIKKHLANAVNCLPFQKVLIPGLISHLKFLISIQELILILELIAFLESILIPEPIPEPIPIAESIQESALE</sequence>
<reference evidence="2" key="1">
    <citation type="submission" date="2014-01" db="EMBL/GenBank/DDBJ databases">
        <title>The Genome Sequence of Anopheles melas CM1001059_A (V2).</title>
        <authorList>
            <consortium name="The Broad Institute Genomics Platform"/>
            <person name="Neafsey D.E."/>
            <person name="Besansky N."/>
            <person name="Howell P."/>
            <person name="Walton C."/>
            <person name="Young S.K."/>
            <person name="Zeng Q."/>
            <person name="Gargeya S."/>
            <person name="Fitzgerald M."/>
            <person name="Haas B."/>
            <person name="Abouelleil A."/>
            <person name="Allen A.W."/>
            <person name="Alvarado L."/>
            <person name="Arachchi H.M."/>
            <person name="Berlin A.M."/>
            <person name="Chapman S.B."/>
            <person name="Gainer-Dewar J."/>
            <person name="Goldberg J."/>
            <person name="Griggs A."/>
            <person name="Gujja S."/>
            <person name="Hansen M."/>
            <person name="Howarth C."/>
            <person name="Imamovic A."/>
            <person name="Ireland A."/>
            <person name="Larimer J."/>
            <person name="McCowan C."/>
            <person name="Murphy C."/>
            <person name="Pearson M."/>
            <person name="Poon T.W."/>
            <person name="Priest M."/>
            <person name="Roberts A."/>
            <person name="Saif S."/>
            <person name="Shea T."/>
            <person name="Sisk P."/>
            <person name="Sykes S."/>
            <person name="Wortman J."/>
            <person name="Nusbaum C."/>
            <person name="Birren B."/>
        </authorList>
    </citation>
    <scope>NUCLEOTIDE SEQUENCE [LARGE SCALE GENOMIC DNA]</scope>
    <source>
        <strain evidence="2">CM1001059</strain>
    </source>
</reference>
<dbReference type="GO" id="GO:0034271">
    <property type="term" value="C:phosphatidylinositol 3-kinase complex, class III, type I"/>
    <property type="evidence" value="ECO:0007669"/>
    <property type="project" value="TreeGrafter"/>
</dbReference>
<dbReference type="GO" id="GO:0005770">
    <property type="term" value="C:late endosome"/>
    <property type="evidence" value="ECO:0007669"/>
    <property type="project" value="TreeGrafter"/>
</dbReference>
<evidence type="ECO:0000313" key="1">
    <source>
        <dbReference type="EnsemblMetazoa" id="AMEC012610-PA"/>
    </source>
</evidence>
<dbReference type="GO" id="GO:0004674">
    <property type="term" value="F:protein serine/threonine kinase activity"/>
    <property type="evidence" value="ECO:0007669"/>
    <property type="project" value="InterPro"/>
</dbReference>
<name>A0A182U2B5_9DIPT</name>
<dbReference type="PANTHER" id="PTHR17583:SF0">
    <property type="entry name" value="PHOSPHOINOSITIDE 3-KINASE REGULATORY SUBUNIT 4"/>
    <property type="match status" value="1"/>
</dbReference>
<dbReference type="GO" id="GO:0016236">
    <property type="term" value="P:macroautophagy"/>
    <property type="evidence" value="ECO:0007669"/>
    <property type="project" value="InterPro"/>
</dbReference>
<reference evidence="1" key="2">
    <citation type="submission" date="2020-05" db="UniProtKB">
        <authorList>
            <consortium name="EnsemblMetazoa"/>
        </authorList>
    </citation>
    <scope>IDENTIFICATION</scope>
    <source>
        <strain evidence="1">CM1001059</strain>
    </source>
</reference>
<dbReference type="STRING" id="34690.A0A182U2B5"/>
<dbReference type="AlphaFoldDB" id="A0A182U2B5"/>
<evidence type="ECO:0008006" key="3">
    <source>
        <dbReference type="Google" id="ProtNLM"/>
    </source>
</evidence>
<accession>A0A182U2B5</accession>
<protein>
    <recommendedName>
        <fullName evidence="3">Protein kinase domain-containing protein</fullName>
    </recommendedName>
</protein>
<dbReference type="InterPro" id="IPR045162">
    <property type="entry name" value="Vps15-like"/>
</dbReference>
<dbReference type="Proteomes" id="UP000075902">
    <property type="component" value="Unassembled WGS sequence"/>
</dbReference>
<organism evidence="1 2">
    <name type="scientific">Anopheles melas</name>
    <dbReference type="NCBI Taxonomy" id="34690"/>
    <lineage>
        <taxon>Eukaryota</taxon>
        <taxon>Metazoa</taxon>
        <taxon>Ecdysozoa</taxon>
        <taxon>Arthropoda</taxon>
        <taxon>Hexapoda</taxon>
        <taxon>Insecta</taxon>
        <taxon>Pterygota</taxon>
        <taxon>Neoptera</taxon>
        <taxon>Endopterygota</taxon>
        <taxon>Diptera</taxon>
        <taxon>Nematocera</taxon>
        <taxon>Culicoidea</taxon>
        <taxon>Culicidae</taxon>
        <taxon>Anophelinae</taxon>
        <taxon>Anopheles</taxon>
    </lineage>
</organism>
<dbReference type="VEuPathDB" id="VectorBase:AMEC012610"/>
<keyword evidence="2" id="KW-1185">Reference proteome</keyword>
<proteinExistence type="predicted"/>
<dbReference type="GO" id="GO:0045324">
    <property type="term" value="P:late endosome to vacuole transport"/>
    <property type="evidence" value="ECO:0007669"/>
    <property type="project" value="InterPro"/>
</dbReference>
<dbReference type="EnsemblMetazoa" id="AMEC012610-RA">
    <property type="protein sequence ID" value="AMEC012610-PA"/>
    <property type="gene ID" value="AMEC012610"/>
</dbReference>
<dbReference type="GO" id="GO:0034272">
    <property type="term" value="C:phosphatidylinositol 3-kinase complex, class III, type II"/>
    <property type="evidence" value="ECO:0007669"/>
    <property type="project" value="TreeGrafter"/>
</dbReference>
<evidence type="ECO:0000313" key="2">
    <source>
        <dbReference type="Proteomes" id="UP000075902"/>
    </source>
</evidence>
<dbReference type="PANTHER" id="PTHR17583">
    <property type="entry name" value="PHOSPHOINOSITIDE 3-KINASE REGULATORY SUBUNIT 4"/>
    <property type="match status" value="1"/>
</dbReference>